<dbReference type="Pfam" id="PF08534">
    <property type="entry name" value="Redoxin"/>
    <property type="match status" value="1"/>
</dbReference>
<dbReference type="InterPro" id="IPR013740">
    <property type="entry name" value="Redoxin"/>
</dbReference>
<dbReference type="OrthoDB" id="9799347at2"/>
<dbReference type="Proteomes" id="UP000321525">
    <property type="component" value="Unassembled WGS sequence"/>
</dbReference>
<organism evidence="3 5">
    <name type="scientific">Colwellia hornerae</name>
    <dbReference type="NCBI Taxonomy" id="89402"/>
    <lineage>
        <taxon>Bacteria</taxon>
        <taxon>Pseudomonadati</taxon>
        <taxon>Pseudomonadota</taxon>
        <taxon>Gammaproteobacteria</taxon>
        <taxon>Alteromonadales</taxon>
        <taxon>Colwelliaceae</taxon>
        <taxon>Colwellia</taxon>
    </lineage>
</organism>
<dbReference type="EMBL" id="VOLQ01000002">
    <property type="protein sequence ID" value="TWX71508.1"/>
    <property type="molecule type" value="Genomic_DNA"/>
</dbReference>
<reference evidence="3 5" key="1">
    <citation type="submission" date="2019-07" db="EMBL/GenBank/DDBJ databases">
        <title>Genomes of sea-ice associated Colwellia species.</title>
        <authorList>
            <person name="Bowman J.P."/>
        </authorList>
    </citation>
    <scope>NUCLEOTIDE SEQUENCE [LARGE SCALE GENOMIC DNA]</scope>
    <source>
        <strain evidence="2 4">ACAM 607</strain>
        <strain evidence="3 5">IC036</strain>
    </source>
</reference>
<evidence type="ECO:0000313" key="4">
    <source>
        <dbReference type="Proteomes" id="UP000321525"/>
    </source>
</evidence>
<dbReference type="Gene3D" id="3.40.30.10">
    <property type="entry name" value="Glutaredoxin"/>
    <property type="match status" value="1"/>
</dbReference>
<dbReference type="InterPro" id="IPR036249">
    <property type="entry name" value="Thioredoxin-like_sf"/>
</dbReference>
<dbReference type="CDD" id="cd02966">
    <property type="entry name" value="TlpA_like_family"/>
    <property type="match status" value="1"/>
</dbReference>
<accession>A0A5C6QSE6</accession>
<dbReference type="PANTHER" id="PTHR42852">
    <property type="entry name" value="THIOL:DISULFIDE INTERCHANGE PROTEIN DSBE"/>
    <property type="match status" value="1"/>
</dbReference>
<keyword evidence="4" id="KW-1185">Reference proteome</keyword>
<feature type="domain" description="Thioredoxin" evidence="1">
    <location>
        <begin position="43"/>
        <end position="186"/>
    </location>
</feature>
<evidence type="ECO:0000313" key="5">
    <source>
        <dbReference type="Proteomes" id="UP000321917"/>
    </source>
</evidence>
<evidence type="ECO:0000259" key="1">
    <source>
        <dbReference type="PROSITE" id="PS51352"/>
    </source>
</evidence>
<name>A0A5C6QSE6_9GAMM</name>
<protein>
    <submittedName>
        <fullName evidence="3">TlpA family protein disulfide reductase</fullName>
    </submittedName>
</protein>
<dbReference type="SUPFAM" id="SSF52833">
    <property type="entry name" value="Thioredoxin-like"/>
    <property type="match status" value="1"/>
</dbReference>
<proteinExistence type="predicted"/>
<dbReference type="AlphaFoldDB" id="A0A5C6QSE6"/>
<dbReference type="PROSITE" id="PS51352">
    <property type="entry name" value="THIOREDOXIN_2"/>
    <property type="match status" value="1"/>
</dbReference>
<evidence type="ECO:0000313" key="2">
    <source>
        <dbReference type="EMBL" id="TWX62597.1"/>
    </source>
</evidence>
<dbReference type="PANTHER" id="PTHR42852:SF18">
    <property type="entry name" value="CHROMOSOME UNDETERMINED SCAFFOLD_47, WHOLE GENOME SHOTGUN SEQUENCE"/>
    <property type="match status" value="1"/>
</dbReference>
<dbReference type="Proteomes" id="UP000321917">
    <property type="component" value="Unassembled WGS sequence"/>
</dbReference>
<dbReference type="EMBL" id="VOLR01000002">
    <property type="protein sequence ID" value="TWX62597.1"/>
    <property type="molecule type" value="Genomic_DNA"/>
</dbReference>
<gene>
    <name evidence="2" type="ORF">ESZ26_01845</name>
    <name evidence="3" type="ORF">ESZ27_01455</name>
</gene>
<dbReference type="RefSeq" id="WP_146797268.1">
    <property type="nucleotide sequence ID" value="NZ_VOLP01000003.1"/>
</dbReference>
<evidence type="ECO:0000313" key="3">
    <source>
        <dbReference type="EMBL" id="TWX71508.1"/>
    </source>
</evidence>
<dbReference type="InterPro" id="IPR013766">
    <property type="entry name" value="Thioredoxin_domain"/>
</dbReference>
<dbReference type="GO" id="GO:0016491">
    <property type="term" value="F:oxidoreductase activity"/>
    <property type="evidence" value="ECO:0007669"/>
    <property type="project" value="InterPro"/>
</dbReference>
<sequence length="187" mass="21130">MIVTIIFLDGISVNILNAKQPYLTVSLVIKRLQFFFLLILTSLALLSHAQANNLFESSAKTQLDTLIAQHHGDVIYLDFWASWCGPCRKSFPWMNKMQNDHQAQGFTVISINLDTEQALAATFLQQNPANFAVIYDAKGELARFFKIQGMPSSLIINKLGEIKYAHSGFFTNKVSQYQQEIQQLLAL</sequence>
<dbReference type="InterPro" id="IPR050553">
    <property type="entry name" value="Thioredoxin_ResA/DsbE_sf"/>
</dbReference>
<comment type="caution">
    <text evidence="3">The sequence shown here is derived from an EMBL/GenBank/DDBJ whole genome shotgun (WGS) entry which is preliminary data.</text>
</comment>